<dbReference type="InterPro" id="IPR001128">
    <property type="entry name" value="Cyt_P450"/>
</dbReference>
<dbReference type="GO" id="GO:0044550">
    <property type="term" value="P:secondary metabolite biosynthetic process"/>
    <property type="evidence" value="ECO:0007669"/>
    <property type="project" value="UniProtKB-ARBA"/>
</dbReference>
<dbReference type="InterPro" id="IPR051103">
    <property type="entry name" value="Plant_metabolite_P450s"/>
</dbReference>
<name>A0A7J6V725_THATH</name>
<keyword evidence="7" id="KW-1185">Reference proteome</keyword>
<organism evidence="6 7">
    <name type="scientific">Thalictrum thalictroides</name>
    <name type="common">Rue-anemone</name>
    <name type="synonym">Anemone thalictroides</name>
    <dbReference type="NCBI Taxonomy" id="46969"/>
    <lineage>
        <taxon>Eukaryota</taxon>
        <taxon>Viridiplantae</taxon>
        <taxon>Streptophyta</taxon>
        <taxon>Embryophyta</taxon>
        <taxon>Tracheophyta</taxon>
        <taxon>Spermatophyta</taxon>
        <taxon>Magnoliopsida</taxon>
        <taxon>Ranunculales</taxon>
        <taxon>Ranunculaceae</taxon>
        <taxon>Thalictroideae</taxon>
        <taxon>Thalictrum</taxon>
    </lineage>
</organism>
<comment type="subcellular location">
    <subcellularLocation>
        <location evidence="1">Membrane</location>
        <topology evidence="1">Single-pass membrane protein</topology>
    </subcellularLocation>
</comment>
<gene>
    <name evidence="6" type="ORF">FRX31_030201</name>
</gene>
<dbReference type="OrthoDB" id="2789670at2759"/>
<evidence type="ECO:0000256" key="5">
    <source>
        <dbReference type="ARBA" id="ARBA00023136"/>
    </source>
</evidence>
<dbReference type="Pfam" id="PF00067">
    <property type="entry name" value="p450"/>
    <property type="match status" value="1"/>
</dbReference>
<dbReference type="SUPFAM" id="SSF48264">
    <property type="entry name" value="Cytochrome P450"/>
    <property type="match status" value="1"/>
</dbReference>
<dbReference type="PANTHER" id="PTHR24298">
    <property type="entry name" value="FLAVONOID 3'-MONOOXYGENASE-RELATED"/>
    <property type="match status" value="1"/>
</dbReference>
<dbReference type="AlphaFoldDB" id="A0A7J6V725"/>
<dbReference type="GO" id="GO:0016020">
    <property type="term" value="C:membrane"/>
    <property type="evidence" value="ECO:0007669"/>
    <property type="project" value="UniProtKB-SubCell"/>
</dbReference>
<dbReference type="GO" id="GO:0020037">
    <property type="term" value="F:heme binding"/>
    <property type="evidence" value="ECO:0007669"/>
    <property type="project" value="InterPro"/>
</dbReference>
<dbReference type="GO" id="GO:0005506">
    <property type="term" value="F:iron ion binding"/>
    <property type="evidence" value="ECO:0007669"/>
    <property type="project" value="InterPro"/>
</dbReference>
<dbReference type="PANTHER" id="PTHR24298:SF491">
    <property type="entry name" value="CYTOCHROME P450 93A2"/>
    <property type="match status" value="1"/>
</dbReference>
<dbReference type="InterPro" id="IPR002401">
    <property type="entry name" value="Cyt_P450_E_grp-I"/>
</dbReference>
<reference evidence="6 7" key="1">
    <citation type="submission" date="2020-06" db="EMBL/GenBank/DDBJ databases">
        <title>Transcriptomic and genomic resources for Thalictrum thalictroides and T. hernandezii: Facilitating candidate gene discovery in an emerging model plant lineage.</title>
        <authorList>
            <person name="Arias T."/>
            <person name="Riano-Pachon D.M."/>
            <person name="Di Stilio V.S."/>
        </authorList>
    </citation>
    <scope>NUCLEOTIDE SEQUENCE [LARGE SCALE GENOMIC DNA]</scope>
    <source>
        <strain evidence="7">cv. WT478/WT964</strain>
        <tissue evidence="6">Leaves</tissue>
    </source>
</reference>
<proteinExistence type="predicted"/>
<dbReference type="PRINTS" id="PR00463">
    <property type="entry name" value="EP450I"/>
</dbReference>
<evidence type="ECO:0000313" key="7">
    <source>
        <dbReference type="Proteomes" id="UP000554482"/>
    </source>
</evidence>
<dbReference type="Proteomes" id="UP000554482">
    <property type="component" value="Unassembled WGS sequence"/>
</dbReference>
<dbReference type="EMBL" id="JABWDY010037721">
    <property type="protein sequence ID" value="KAF5180212.1"/>
    <property type="molecule type" value="Genomic_DNA"/>
</dbReference>
<keyword evidence="5" id="KW-0472">Membrane</keyword>
<accession>A0A7J6V725</accession>
<evidence type="ECO:0000256" key="2">
    <source>
        <dbReference type="ARBA" id="ARBA00022692"/>
    </source>
</evidence>
<sequence length="150" mass="17247">MKKREEVRNEGEKNKMSSAGGNYKINDFLDILLDTLENWESKIKLTRENIKAFMFELLIAGTDSSGIVVEWAMSELINHPNILQKAREEIDSVMGKNQLVKESDIQDLPYTQAIFKETLRLHPPIPIFDRESTEDCNIAAMISQQKLFCL</sequence>
<dbReference type="Gene3D" id="1.10.630.10">
    <property type="entry name" value="Cytochrome P450"/>
    <property type="match status" value="1"/>
</dbReference>
<dbReference type="GO" id="GO:0016709">
    <property type="term" value="F:oxidoreductase activity, acting on paired donors, with incorporation or reduction of molecular oxygen, NAD(P)H as one donor, and incorporation of one atom of oxygen"/>
    <property type="evidence" value="ECO:0007669"/>
    <property type="project" value="TreeGrafter"/>
</dbReference>
<keyword evidence="4" id="KW-1133">Transmembrane helix</keyword>
<comment type="caution">
    <text evidence="6">The sequence shown here is derived from an EMBL/GenBank/DDBJ whole genome shotgun (WGS) entry which is preliminary data.</text>
</comment>
<evidence type="ECO:0000256" key="1">
    <source>
        <dbReference type="ARBA" id="ARBA00004167"/>
    </source>
</evidence>
<dbReference type="InterPro" id="IPR036396">
    <property type="entry name" value="Cyt_P450_sf"/>
</dbReference>
<evidence type="ECO:0000256" key="4">
    <source>
        <dbReference type="ARBA" id="ARBA00022989"/>
    </source>
</evidence>
<protein>
    <submittedName>
        <fullName evidence="6">Cytochrome p450</fullName>
    </submittedName>
</protein>
<keyword evidence="3" id="KW-0479">Metal-binding</keyword>
<evidence type="ECO:0000256" key="3">
    <source>
        <dbReference type="ARBA" id="ARBA00022723"/>
    </source>
</evidence>
<keyword evidence="2" id="KW-0812">Transmembrane</keyword>
<evidence type="ECO:0000313" key="6">
    <source>
        <dbReference type="EMBL" id="KAF5180212.1"/>
    </source>
</evidence>